<reference evidence="11 12" key="1">
    <citation type="journal article" date="2019" name="Sci. Rep.">
        <title>Comparative genomics of chytrid fungi reveal insights into the obligate biotrophic and pathogenic lifestyle of Synchytrium endobioticum.</title>
        <authorList>
            <person name="van de Vossenberg B.T.L.H."/>
            <person name="Warris S."/>
            <person name="Nguyen H.D.T."/>
            <person name="van Gent-Pelzer M.P.E."/>
            <person name="Joly D.L."/>
            <person name="van de Geest H.C."/>
            <person name="Bonants P.J.M."/>
            <person name="Smith D.S."/>
            <person name="Levesque C.A."/>
            <person name="van der Lee T.A.J."/>
        </authorList>
    </citation>
    <scope>NUCLEOTIDE SEQUENCE [LARGE SCALE GENOMIC DNA]</scope>
    <source>
        <strain evidence="11 12">CBS 675.73</strain>
    </source>
</reference>
<dbReference type="STRING" id="246404.A0A507FR50"/>
<dbReference type="Proteomes" id="UP000320333">
    <property type="component" value="Unassembled WGS sequence"/>
</dbReference>
<evidence type="ECO:0000256" key="8">
    <source>
        <dbReference type="ARBA" id="ARBA00023136"/>
    </source>
</evidence>
<proteinExistence type="inferred from homology"/>
<dbReference type="GO" id="GO:0006493">
    <property type="term" value="P:protein O-linked glycosylation"/>
    <property type="evidence" value="ECO:0007669"/>
    <property type="project" value="TreeGrafter"/>
</dbReference>
<dbReference type="AlphaFoldDB" id="A0A507FR50"/>
<evidence type="ECO:0000256" key="2">
    <source>
        <dbReference type="ARBA" id="ARBA00009105"/>
    </source>
</evidence>
<keyword evidence="9" id="KW-0325">Glycoprotein</keyword>
<keyword evidence="8 10" id="KW-0472">Membrane</keyword>
<comment type="similarity">
    <text evidence="2">Belongs to the MNN1/MNT family.</text>
</comment>
<organism evidence="11 12">
    <name type="scientific">Chytriomyces confervae</name>
    <dbReference type="NCBI Taxonomy" id="246404"/>
    <lineage>
        <taxon>Eukaryota</taxon>
        <taxon>Fungi</taxon>
        <taxon>Fungi incertae sedis</taxon>
        <taxon>Chytridiomycota</taxon>
        <taxon>Chytridiomycota incertae sedis</taxon>
        <taxon>Chytridiomycetes</taxon>
        <taxon>Chytridiales</taxon>
        <taxon>Chytriomycetaceae</taxon>
        <taxon>Chytriomyces</taxon>
    </lineage>
</organism>
<evidence type="ECO:0000256" key="6">
    <source>
        <dbReference type="ARBA" id="ARBA00022968"/>
    </source>
</evidence>
<keyword evidence="4" id="KW-0808">Transferase</keyword>
<dbReference type="SUPFAM" id="SSF53448">
    <property type="entry name" value="Nucleotide-diphospho-sugar transferases"/>
    <property type="match status" value="1"/>
</dbReference>
<keyword evidence="12" id="KW-1185">Reference proteome</keyword>
<keyword evidence="6" id="KW-0735">Signal-anchor</keyword>
<protein>
    <recommendedName>
        <fullName evidence="13">Mannosyltransferase</fullName>
    </recommendedName>
</protein>
<evidence type="ECO:0000256" key="7">
    <source>
        <dbReference type="ARBA" id="ARBA00022989"/>
    </source>
</evidence>
<dbReference type="EMBL" id="QEAP01000010">
    <property type="protein sequence ID" value="TPX78035.1"/>
    <property type="molecule type" value="Genomic_DNA"/>
</dbReference>
<comment type="caution">
    <text evidence="11">The sequence shown here is derived from an EMBL/GenBank/DDBJ whole genome shotgun (WGS) entry which is preliminary data.</text>
</comment>
<dbReference type="GO" id="GO:0005794">
    <property type="term" value="C:Golgi apparatus"/>
    <property type="evidence" value="ECO:0007669"/>
    <property type="project" value="TreeGrafter"/>
</dbReference>
<dbReference type="Pfam" id="PF11051">
    <property type="entry name" value="Mannosyl_trans3"/>
    <property type="match status" value="1"/>
</dbReference>
<name>A0A507FR50_9FUNG</name>
<dbReference type="OrthoDB" id="430354at2759"/>
<keyword evidence="3" id="KW-0328">Glycosyltransferase</keyword>
<gene>
    <name evidence="11" type="ORF">CcCBS67573_g00698</name>
</gene>
<evidence type="ECO:0000313" key="12">
    <source>
        <dbReference type="Proteomes" id="UP000320333"/>
    </source>
</evidence>
<evidence type="ECO:0000256" key="9">
    <source>
        <dbReference type="ARBA" id="ARBA00023180"/>
    </source>
</evidence>
<dbReference type="InterPro" id="IPR029044">
    <property type="entry name" value="Nucleotide-diphossugar_trans"/>
</dbReference>
<keyword evidence="7 10" id="KW-1133">Transmembrane helix</keyword>
<evidence type="ECO:0000313" key="11">
    <source>
        <dbReference type="EMBL" id="TPX78035.1"/>
    </source>
</evidence>
<accession>A0A507FR50</accession>
<evidence type="ECO:0000256" key="4">
    <source>
        <dbReference type="ARBA" id="ARBA00022679"/>
    </source>
</evidence>
<sequence>MVEKTDDVFLKASRHSQPKRLKRRCIVLAVVAFVVVQLFVTNTISISKDRWETVSLLSTKAAPRILYYNRHGACHNNMAYITSRLGLNFTRLKPGFLGDLGMREHRANDIINDGFVQVVCASADVIIISDTLPDARPLLQSLLRPNPAERCSSQIVVELTNRFDWGIADFDEYHQLIWQLHHAKPANLHWVANNAFEAKVMADDTLANPEFRIFRPSGFSDVPPNAVSPQEKEMALMRELDNSEVLATMRELQIPFNRVVGHYGGPHTLKQYRAYIEFPYQVSTMKLYENLAAGVVMLIPSHSFFKELVEKRIHAFGPWEMLRRMGPNWHEYMDYYVPELSPYIYYFNSFDHLREILTSTKDLDTKNVRVTAPVAYDRITQDMLHGWADLFDEMGFPNLLVDGKKRGSSAAAVYTPIKKFSIPIHGAKPADLNEWKVAYGAVKAWKGKQRDEQIQIWDDNQKKLTPFELEMKEVAQTGSLYYEKKRKQEAHQSDLVQYQVLDYLHGELNKQHTFGGSLKGKAFDPAEALESVLSLADKEVHMEFKAQDFETFGHLARYLHVAHHVVHEPLLDSSVTSKIPRLIQRASSLTDTLTKRLYPWIMQDKVSSIDDMMGQWTGRGIAFTFPTSGYPRGVHLILALRNILNCTLPIEIFYIGENDLARPEREKLAKLPMVTLINMEERLPKVRDVNGFNIKPYVMLASSFREVIFLDDDVTMIQNPSTLVDESLIYKAHGTLFFLDRSFSAGNSEWVRSFIPFPSSTSENGRYMRDVSRDEQESSLVVLDKGRIGIVHALLAACHMNLKQSRDEALHKHTHGDKESFWLSHELVRAPYGFIPGVGGAAGSFRTKNGGPPEPDVVCGPQSHIDEMRRLTHFNGLTLLHKDDPAKGYIDFHHYVAPIRDNPGNVDIGHHPWCVHSRVPSEEVIEMNEREKMVLGRTMELHKRLLLTGFDVVSEVRDSLQSF</sequence>
<evidence type="ECO:0008006" key="13">
    <source>
        <dbReference type="Google" id="ProtNLM"/>
    </source>
</evidence>
<evidence type="ECO:0000256" key="10">
    <source>
        <dbReference type="SAM" id="Phobius"/>
    </source>
</evidence>
<keyword evidence="5 10" id="KW-0812">Transmembrane</keyword>
<evidence type="ECO:0000256" key="1">
    <source>
        <dbReference type="ARBA" id="ARBA00004606"/>
    </source>
</evidence>
<dbReference type="GO" id="GO:0000033">
    <property type="term" value="F:alpha-1,3-mannosyltransferase activity"/>
    <property type="evidence" value="ECO:0007669"/>
    <property type="project" value="TreeGrafter"/>
</dbReference>
<comment type="subcellular location">
    <subcellularLocation>
        <location evidence="1">Membrane</location>
        <topology evidence="1">Single-pass type II membrane protein</topology>
    </subcellularLocation>
</comment>
<dbReference type="GO" id="GO:0016020">
    <property type="term" value="C:membrane"/>
    <property type="evidence" value="ECO:0007669"/>
    <property type="project" value="UniProtKB-SubCell"/>
</dbReference>
<dbReference type="InterPro" id="IPR022751">
    <property type="entry name" value="Alpha_mannosyltransferase"/>
</dbReference>
<evidence type="ECO:0000256" key="3">
    <source>
        <dbReference type="ARBA" id="ARBA00022676"/>
    </source>
</evidence>
<dbReference type="PANTHER" id="PTHR31392:SF1">
    <property type="entry name" value="ALPHA-1,3-MANNOSYLTRANSFERASE MNN1-RELATED"/>
    <property type="match status" value="1"/>
</dbReference>
<feature type="transmembrane region" description="Helical" evidence="10">
    <location>
        <begin position="21"/>
        <end position="40"/>
    </location>
</feature>
<evidence type="ECO:0000256" key="5">
    <source>
        <dbReference type="ARBA" id="ARBA00022692"/>
    </source>
</evidence>
<dbReference type="PANTHER" id="PTHR31392">
    <property type="entry name" value="ALPHA-1,3-MANNOSYLTRANSFERASE MNN1-RELATED"/>
    <property type="match status" value="1"/>
</dbReference>